<name>A0A1G9E1T8_9ACTN</name>
<evidence type="ECO:0000313" key="3">
    <source>
        <dbReference type="Proteomes" id="UP000199155"/>
    </source>
</evidence>
<feature type="compositionally biased region" description="Basic and acidic residues" evidence="1">
    <location>
        <begin position="21"/>
        <end position="33"/>
    </location>
</feature>
<reference evidence="2 3" key="1">
    <citation type="submission" date="2016-10" db="EMBL/GenBank/DDBJ databases">
        <authorList>
            <person name="de Groot N.N."/>
        </authorList>
    </citation>
    <scope>NUCLEOTIDE SEQUENCE [LARGE SCALE GENOMIC DNA]</scope>
    <source>
        <strain evidence="2 3">CGMCC 4.5727</strain>
    </source>
</reference>
<dbReference type="AlphaFoldDB" id="A0A1G9E1T8"/>
<dbReference type="Proteomes" id="UP000199155">
    <property type="component" value="Unassembled WGS sequence"/>
</dbReference>
<dbReference type="OrthoDB" id="3218510at2"/>
<dbReference type="Pfam" id="PF20060">
    <property type="entry name" value="DUF6459"/>
    <property type="match status" value="1"/>
</dbReference>
<keyword evidence="3" id="KW-1185">Reference proteome</keyword>
<feature type="compositionally biased region" description="Low complexity" evidence="1">
    <location>
        <begin position="1"/>
        <end position="19"/>
    </location>
</feature>
<sequence>MTIGTTRPTSRRTPAPRGPATRRDTRRPGEPRRVPVQQRQAVIRYWFAERLLAVLSGHRPVHWMLNHTVGEAYDQLSRLAPRTPLRARGTRPVIRECGEHRPEDGVIEAFARIAAGEQLRAMAFRLEQGPDRRWKCAAVEVGTPA</sequence>
<gene>
    <name evidence="2" type="ORF">SAMN05421806_110201</name>
</gene>
<organism evidence="2 3">
    <name type="scientific">Streptomyces indicus</name>
    <dbReference type="NCBI Taxonomy" id="417292"/>
    <lineage>
        <taxon>Bacteria</taxon>
        <taxon>Bacillati</taxon>
        <taxon>Actinomycetota</taxon>
        <taxon>Actinomycetes</taxon>
        <taxon>Kitasatosporales</taxon>
        <taxon>Streptomycetaceae</taxon>
        <taxon>Streptomyces</taxon>
    </lineage>
</organism>
<feature type="region of interest" description="Disordered" evidence="1">
    <location>
        <begin position="1"/>
        <end position="35"/>
    </location>
</feature>
<dbReference type="EMBL" id="FNFF01000010">
    <property type="protein sequence ID" value="SDK70079.1"/>
    <property type="molecule type" value="Genomic_DNA"/>
</dbReference>
<dbReference type="InterPro" id="IPR045596">
    <property type="entry name" value="DUF6459"/>
</dbReference>
<evidence type="ECO:0000313" key="2">
    <source>
        <dbReference type="EMBL" id="SDK70079.1"/>
    </source>
</evidence>
<dbReference type="RefSeq" id="WP_093613641.1">
    <property type="nucleotide sequence ID" value="NZ_FNFF01000010.1"/>
</dbReference>
<proteinExistence type="predicted"/>
<protein>
    <submittedName>
        <fullName evidence="2">Uncharacterized protein</fullName>
    </submittedName>
</protein>
<dbReference type="STRING" id="417292.SAMN05421806_110201"/>
<accession>A0A1G9E1T8</accession>
<evidence type="ECO:0000256" key="1">
    <source>
        <dbReference type="SAM" id="MobiDB-lite"/>
    </source>
</evidence>